<accession>A0AAV4T0Q0</accession>
<reference evidence="1 2" key="1">
    <citation type="submission" date="2021-06" db="EMBL/GenBank/DDBJ databases">
        <title>Caerostris extrusa draft genome.</title>
        <authorList>
            <person name="Kono N."/>
            <person name="Arakawa K."/>
        </authorList>
    </citation>
    <scope>NUCLEOTIDE SEQUENCE [LARGE SCALE GENOMIC DNA]</scope>
</reference>
<organism evidence="1 2">
    <name type="scientific">Caerostris extrusa</name>
    <name type="common">Bark spider</name>
    <name type="synonym">Caerostris bankana</name>
    <dbReference type="NCBI Taxonomy" id="172846"/>
    <lineage>
        <taxon>Eukaryota</taxon>
        <taxon>Metazoa</taxon>
        <taxon>Ecdysozoa</taxon>
        <taxon>Arthropoda</taxon>
        <taxon>Chelicerata</taxon>
        <taxon>Arachnida</taxon>
        <taxon>Araneae</taxon>
        <taxon>Araneomorphae</taxon>
        <taxon>Entelegynae</taxon>
        <taxon>Araneoidea</taxon>
        <taxon>Araneidae</taxon>
        <taxon>Caerostris</taxon>
    </lineage>
</organism>
<dbReference type="EMBL" id="BPLR01010381">
    <property type="protein sequence ID" value="GIY38956.1"/>
    <property type="molecule type" value="Genomic_DNA"/>
</dbReference>
<proteinExistence type="predicted"/>
<gene>
    <name evidence="1" type="ORF">CEXT_27511</name>
</gene>
<keyword evidence="2" id="KW-1185">Reference proteome</keyword>
<protein>
    <submittedName>
        <fullName evidence="1">Uncharacterized protein</fullName>
    </submittedName>
</protein>
<dbReference type="AlphaFoldDB" id="A0AAV4T0Q0"/>
<evidence type="ECO:0000313" key="1">
    <source>
        <dbReference type="EMBL" id="GIY38956.1"/>
    </source>
</evidence>
<name>A0AAV4T0Q0_CAEEX</name>
<comment type="caution">
    <text evidence="1">The sequence shown here is derived from an EMBL/GenBank/DDBJ whole genome shotgun (WGS) entry which is preliminary data.</text>
</comment>
<evidence type="ECO:0000313" key="2">
    <source>
        <dbReference type="Proteomes" id="UP001054945"/>
    </source>
</evidence>
<dbReference type="Proteomes" id="UP001054945">
    <property type="component" value="Unassembled WGS sequence"/>
</dbReference>
<sequence length="106" mass="12317">MIMKAREPCFDQKIFSRTQLNPTRIYRIVRSEKWLITLRLAKALRTPPLSLIHPRTTSPPREKRTSGNFRANALIDFVEGQTIISEKVPRRFSFSKATADLISFIE</sequence>